<feature type="transmembrane region" description="Helical" evidence="1">
    <location>
        <begin position="48"/>
        <end position="66"/>
    </location>
</feature>
<keyword evidence="1" id="KW-1133">Transmembrane helix</keyword>
<sequence length="150" mass="16416">MRAVDRQSLDGAWWRSAAAKRVWFALFLVYLVFPTIVFLEGAHSPADVAITLSGIAAFALLYLRVMWASVGRFGENRTPVALVALVIVSIALVFELPQDWLIAHPYYLLAAFAVSLGERGYMIGCTLVLGSQPLLAWAVGFSFAELVALL</sequence>
<protein>
    <recommendedName>
        <fullName evidence="4">Two-component sensor histidine kinase</fullName>
    </recommendedName>
</protein>
<organism evidence="2 3">
    <name type="scientific">Actinomadura adrarensis</name>
    <dbReference type="NCBI Taxonomy" id="1819600"/>
    <lineage>
        <taxon>Bacteria</taxon>
        <taxon>Bacillati</taxon>
        <taxon>Actinomycetota</taxon>
        <taxon>Actinomycetes</taxon>
        <taxon>Streptosporangiales</taxon>
        <taxon>Thermomonosporaceae</taxon>
        <taxon>Actinomadura</taxon>
    </lineage>
</organism>
<evidence type="ECO:0008006" key="4">
    <source>
        <dbReference type="Google" id="ProtNLM"/>
    </source>
</evidence>
<proteinExistence type="predicted"/>
<feature type="transmembrane region" description="Helical" evidence="1">
    <location>
        <begin position="123"/>
        <end position="144"/>
    </location>
</feature>
<dbReference type="EMBL" id="JBHTIR010000608">
    <property type="protein sequence ID" value="MFD0851587.1"/>
    <property type="molecule type" value="Genomic_DNA"/>
</dbReference>
<feature type="transmembrane region" description="Helical" evidence="1">
    <location>
        <begin position="78"/>
        <end position="94"/>
    </location>
</feature>
<reference evidence="3" key="1">
    <citation type="journal article" date="2019" name="Int. J. Syst. Evol. Microbiol.">
        <title>The Global Catalogue of Microorganisms (GCM) 10K type strain sequencing project: providing services to taxonomists for standard genome sequencing and annotation.</title>
        <authorList>
            <consortium name="The Broad Institute Genomics Platform"/>
            <consortium name="The Broad Institute Genome Sequencing Center for Infectious Disease"/>
            <person name="Wu L."/>
            <person name="Ma J."/>
        </authorList>
    </citation>
    <scope>NUCLEOTIDE SEQUENCE [LARGE SCALE GENOMIC DNA]</scope>
    <source>
        <strain evidence="3">JCM 31696</strain>
    </source>
</reference>
<name>A0ABW3CCM1_9ACTN</name>
<evidence type="ECO:0000313" key="2">
    <source>
        <dbReference type="EMBL" id="MFD0851587.1"/>
    </source>
</evidence>
<evidence type="ECO:0000256" key="1">
    <source>
        <dbReference type="SAM" id="Phobius"/>
    </source>
</evidence>
<gene>
    <name evidence="2" type="ORF">ACFQ07_05120</name>
</gene>
<feature type="transmembrane region" description="Helical" evidence="1">
    <location>
        <begin position="21"/>
        <end position="42"/>
    </location>
</feature>
<keyword evidence="1" id="KW-0812">Transmembrane</keyword>
<feature type="non-terminal residue" evidence="2">
    <location>
        <position position="150"/>
    </location>
</feature>
<keyword evidence="1" id="KW-0472">Membrane</keyword>
<comment type="caution">
    <text evidence="2">The sequence shown here is derived from an EMBL/GenBank/DDBJ whole genome shotgun (WGS) entry which is preliminary data.</text>
</comment>
<dbReference type="Proteomes" id="UP001597083">
    <property type="component" value="Unassembled WGS sequence"/>
</dbReference>
<evidence type="ECO:0000313" key="3">
    <source>
        <dbReference type="Proteomes" id="UP001597083"/>
    </source>
</evidence>
<keyword evidence="3" id="KW-1185">Reference proteome</keyword>
<accession>A0ABW3CCM1</accession>